<accession>A0AAE3EWZ2</accession>
<feature type="transmembrane region" description="Helical" evidence="1">
    <location>
        <begin position="25"/>
        <end position="47"/>
    </location>
</feature>
<gene>
    <name evidence="2" type="ORF">K8352_10820</name>
</gene>
<name>A0AAE3EWZ2_9FLAO</name>
<feature type="transmembrane region" description="Helical" evidence="1">
    <location>
        <begin position="137"/>
        <end position="159"/>
    </location>
</feature>
<organism evidence="2 3">
    <name type="scientific">Cerina litoralis</name>
    <dbReference type="NCBI Taxonomy" id="2874477"/>
    <lineage>
        <taxon>Bacteria</taxon>
        <taxon>Pseudomonadati</taxon>
        <taxon>Bacteroidota</taxon>
        <taxon>Flavobacteriia</taxon>
        <taxon>Flavobacteriales</taxon>
        <taxon>Flavobacteriaceae</taxon>
        <taxon>Cerina</taxon>
    </lineage>
</organism>
<dbReference type="Proteomes" id="UP001200642">
    <property type="component" value="Unassembled WGS sequence"/>
</dbReference>
<dbReference type="RefSeq" id="WP_317902388.1">
    <property type="nucleotide sequence ID" value="NZ_JAIRBC010000014.1"/>
</dbReference>
<evidence type="ECO:0008006" key="4">
    <source>
        <dbReference type="Google" id="ProtNLM"/>
    </source>
</evidence>
<reference evidence="2" key="1">
    <citation type="submission" date="2023-02" db="EMBL/GenBank/DDBJ databases">
        <title>Genome of Flavobacteriaceae gen. nov. sp. strain F89.</title>
        <authorList>
            <person name="Wang Y."/>
        </authorList>
    </citation>
    <scope>NUCLEOTIDE SEQUENCE</scope>
    <source>
        <strain evidence="2">F89</strain>
    </source>
</reference>
<proteinExistence type="predicted"/>
<keyword evidence="1" id="KW-0472">Membrane</keyword>
<feature type="transmembrane region" description="Helical" evidence="1">
    <location>
        <begin position="82"/>
        <end position="110"/>
    </location>
</feature>
<protein>
    <recommendedName>
        <fullName evidence="4">DUF4199 domain-containing protein</fullName>
    </recommendedName>
</protein>
<keyword evidence="3" id="KW-1185">Reference proteome</keyword>
<comment type="caution">
    <text evidence="2">The sequence shown here is derived from an EMBL/GenBank/DDBJ whole genome shotgun (WGS) entry which is preliminary data.</text>
</comment>
<dbReference type="EMBL" id="JAIRBC010000014">
    <property type="protein sequence ID" value="MCG2461242.1"/>
    <property type="molecule type" value="Genomic_DNA"/>
</dbReference>
<keyword evidence="1" id="KW-0812">Transmembrane</keyword>
<dbReference type="AlphaFoldDB" id="A0AAE3EWZ2"/>
<keyword evidence="1" id="KW-1133">Transmembrane helix</keyword>
<evidence type="ECO:0000313" key="3">
    <source>
        <dbReference type="Proteomes" id="UP001200642"/>
    </source>
</evidence>
<evidence type="ECO:0000256" key="1">
    <source>
        <dbReference type="SAM" id="Phobius"/>
    </source>
</evidence>
<evidence type="ECO:0000313" key="2">
    <source>
        <dbReference type="EMBL" id="MCG2461242.1"/>
    </source>
</evidence>
<feature type="transmembrane region" description="Helical" evidence="1">
    <location>
        <begin position="53"/>
        <end position="70"/>
    </location>
</feature>
<sequence length="162" mass="18509">MDTYESPTTDTFSFKNRQKWSKNRFAWSYAILILLGTVLFGLLLSWVGIYETLPLRIVNLFIILVGFMALMRDYRINKKKKLAYGSAFALCARTGIYFCLLFLPVLLILLNIGENGHNYVQLGQSYGFHLTEMETVFWSYIETVGSTLTAGLLASYVALFKN</sequence>